<dbReference type="AlphaFoldDB" id="A0AAD9QMP2"/>
<protein>
    <submittedName>
        <fullName evidence="12">Beta-1 adrenergic receptor</fullName>
    </submittedName>
</protein>
<evidence type="ECO:0000256" key="7">
    <source>
        <dbReference type="ARBA" id="ARBA00023170"/>
    </source>
</evidence>
<comment type="subcellular location">
    <subcellularLocation>
        <location evidence="1">Cell membrane</location>
        <topology evidence="1">Multi-pass membrane protein</topology>
    </subcellularLocation>
</comment>
<dbReference type="GO" id="GO:0045202">
    <property type="term" value="C:synapse"/>
    <property type="evidence" value="ECO:0007669"/>
    <property type="project" value="GOC"/>
</dbReference>
<gene>
    <name evidence="12" type="ORF">P5673_012967</name>
</gene>
<feature type="transmembrane region" description="Helical" evidence="10">
    <location>
        <begin position="117"/>
        <end position="142"/>
    </location>
</feature>
<dbReference type="Gene3D" id="1.20.1070.10">
    <property type="entry name" value="Rhodopsin 7-helix transmembrane proteins"/>
    <property type="match status" value="2"/>
</dbReference>
<dbReference type="GO" id="GO:0005886">
    <property type="term" value="C:plasma membrane"/>
    <property type="evidence" value="ECO:0007669"/>
    <property type="project" value="UniProtKB-SubCell"/>
</dbReference>
<keyword evidence="7 9" id="KW-0675">Receptor</keyword>
<feature type="transmembrane region" description="Helical" evidence="10">
    <location>
        <begin position="265"/>
        <end position="286"/>
    </location>
</feature>
<keyword evidence="8 9" id="KW-0807">Transducer</keyword>
<dbReference type="InterPro" id="IPR000276">
    <property type="entry name" value="GPCR_Rhodpsn"/>
</dbReference>
<feature type="domain" description="G-protein coupled receptors family 1 profile" evidence="11">
    <location>
        <begin position="1"/>
        <end position="139"/>
    </location>
</feature>
<dbReference type="GO" id="GO:0007268">
    <property type="term" value="P:chemical synaptic transmission"/>
    <property type="evidence" value="ECO:0007669"/>
    <property type="project" value="TreeGrafter"/>
</dbReference>
<evidence type="ECO:0000256" key="3">
    <source>
        <dbReference type="ARBA" id="ARBA00022692"/>
    </source>
</evidence>
<dbReference type="CDD" id="cd00637">
    <property type="entry name" value="7tm_classA_rhodopsin-like"/>
    <property type="match status" value="1"/>
</dbReference>
<feature type="transmembrane region" description="Helical" evidence="10">
    <location>
        <begin position="71"/>
        <end position="97"/>
    </location>
</feature>
<evidence type="ECO:0000313" key="12">
    <source>
        <dbReference type="EMBL" id="KAK2563949.1"/>
    </source>
</evidence>
<reference evidence="12" key="1">
    <citation type="journal article" date="2023" name="G3 (Bethesda)">
        <title>Whole genome assembly and annotation of the endangered Caribbean coral Acropora cervicornis.</title>
        <authorList>
            <person name="Selwyn J.D."/>
            <person name="Vollmer S.V."/>
        </authorList>
    </citation>
    <scope>NUCLEOTIDE SEQUENCE</scope>
    <source>
        <strain evidence="12">K2</strain>
    </source>
</reference>
<dbReference type="GO" id="GO:0007187">
    <property type="term" value="P:G protein-coupled receptor signaling pathway, coupled to cyclic nucleotide second messenger"/>
    <property type="evidence" value="ECO:0007669"/>
    <property type="project" value="TreeGrafter"/>
</dbReference>
<dbReference type="GO" id="GO:0030594">
    <property type="term" value="F:neurotransmitter receptor activity"/>
    <property type="evidence" value="ECO:0007669"/>
    <property type="project" value="TreeGrafter"/>
</dbReference>
<reference evidence="12" key="2">
    <citation type="journal article" date="2023" name="Science">
        <title>Genomic signatures of disease resistance in endangered staghorn corals.</title>
        <authorList>
            <person name="Vollmer S.V."/>
            <person name="Selwyn J.D."/>
            <person name="Despard B.A."/>
            <person name="Roesel C.L."/>
        </authorList>
    </citation>
    <scope>NUCLEOTIDE SEQUENCE</scope>
    <source>
        <strain evidence="12">K2</strain>
    </source>
</reference>
<dbReference type="PROSITE" id="PS00237">
    <property type="entry name" value="G_PROTEIN_RECEP_F1_1"/>
    <property type="match status" value="1"/>
</dbReference>
<dbReference type="Pfam" id="PF00001">
    <property type="entry name" value="7tm_1"/>
    <property type="match status" value="2"/>
</dbReference>
<dbReference type="PRINTS" id="PR00237">
    <property type="entry name" value="GPCRRHODOPSN"/>
</dbReference>
<dbReference type="SUPFAM" id="SSF81321">
    <property type="entry name" value="Family A G protein-coupled receptor-like"/>
    <property type="match status" value="2"/>
</dbReference>
<evidence type="ECO:0000259" key="11">
    <source>
        <dbReference type="PROSITE" id="PS50262"/>
    </source>
</evidence>
<dbReference type="Proteomes" id="UP001249851">
    <property type="component" value="Unassembled WGS sequence"/>
</dbReference>
<keyword evidence="4 10" id="KW-1133">Transmembrane helix</keyword>
<sequence>MSVTCTNGSIRASKTLDRCNDNNSYLPLPGHLVCYFYMLKAARVRIKKITKNEICSVKGDQAVAQPKNRKAVFIFGMVVGVFLVCWTPSLVISFVQFFCNDPIQPEQCSGALNSIKIVVLATLNTILALVSTVGNALVLLAVYRVPSQKTVSNAFLASLGVADFSVGVIMNPLWVYKSVLNIWQSDNIISTVIEVVAMQTVVATSLSLCAVSLDRYIAVTNIRHNEILTCNRVRTVIISIWIFSVIFASLRLVVTDPFELPKLRIAATTITVILPCLVISICYFYMVKAARVQIKRITKNEAFSVNGDEAVAQLKNSKAVFTVGIVVGVFLVCWTPSLVISFVQFFCNDPCKRTKLNCYWFWGALAEFSNSAFNPFIYCMRMRDFRKAVKRVLFTFSITQFMSSHPRESYIHANDFVFAQ</sequence>
<evidence type="ECO:0000256" key="5">
    <source>
        <dbReference type="ARBA" id="ARBA00023040"/>
    </source>
</evidence>
<dbReference type="GO" id="GO:0030425">
    <property type="term" value="C:dendrite"/>
    <property type="evidence" value="ECO:0007669"/>
    <property type="project" value="TreeGrafter"/>
</dbReference>
<accession>A0AAD9QMP2</accession>
<dbReference type="PANTHER" id="PTHR24247">
    <property type="entry name" value="5-HYDROXYTRYPTAMINE RECEPTOR"/>
    <property type="match status" value="1"/>
</dbReference>
<evidence type="ECO:0000256" key="1">
    <source>
        <dbReference type="ARBA" id="ARBA00004651"/>
    </source>
</evidence>
<proteinExistence type="inferred from homology"/>
<name>A0AAD9QMP2_ACRCE</name>
<dbReference type="PROSITE" id="PS50262">
    <property type="entry name" value="G_PROTEIN_RECEP_F1_2"/>
    <property type="match status" value="2"/>
</dbReference>
<feature type="transmembrane region" description="Helical" evidence="10">
    <location>
        <begin position="359"/>
        <end position="380"/>
    </location>
</feature>
<keyword evidence="3 9" id="KW-0812">Transmembrane</keyword>
<feature type="transmembrane region" description="Helical" evidence="10">
    <location>
        <begin position="319"/>
        <end position="339"/>
    </location>
</feature>
<dbReference type="InterPro" id="IPR017452">
    <property type="entry name" value="GPCR_Rhodpsn_7TM"/>
</dbReference>
<evidence type="ECO:0000256" key="4">
    <source>
        <dbReference type="ARBA" id="ARBA00022989"/>
    </source>
</evidence>
<evidence type="ECO:0000256" key="9">
    <source>
        <dbReference type="RuleBase" id="RU000688"/>
    </source>
</evidence>
<feature type="transmembrane region" description="Helical" evidence="10">
    <location>
        <begin position="233"/>
        <end position="253"/>
    </location>
</feature>
<comment type="caution">
    <text evidence="12">The sequence shown here is derived from an EMBL/GenBank/DDBJ whole genome shotgun (WGS) entry which is preliminary data.</text>
</comment>
<organism evidence="12 13">
    <name type="scientific">Acropora cervicornis</name>
    <name type="common">Staghorn coral</name>
    <dbReference type="NCBI Taxonomy" id="6130"/>
    <lineage>
        <taxon>Eukaryota</taxon>
        <taxon>Metazoa</taxon>
        <taxon>Cnidaria</taxon>
        <taxon>Anthozoa</taxon>
        <taxon>Hexacorallia</taxon>
        <taxon>Scleractinia</taxon>
        <taxon>Astrocoeniina</taxon>
        <taxon>Acroporidae</taxon>
        <taxon>Acropora</taxon>
    </lineage>
</organism>
<dbReference type="GO" id="GO:0004993">
    <property type="term" value="F:G protein-coupled serotonin receptor activity"/>
    <property type="evidence" value="ECO:0007669"/>
    <property type="project" value="TreeGrafter"/>
</dbReference>
<dbReference type="SMART" id="SM01381">
    <property type="entry name" value="7TM_GPCR_Srsx"/>
    <property type="match status" value="1"/>
</dbReference>
<keyword evidence="5 9" id="KW-0297">G-protein coupled receptor</keyword>
<comment type="similarity">
    <text evidence="9">Belongs to the G-protein coupled receptor 1 family.</text>
</comment>
<feature type="transmembrane region" description="Helical" evidence="10">
    <location>
        <begin position="154"/>
        <end position="176"/>
    </location>
</feature>
<dbReference type="EMBL" id="JARQWQ010000024">
    <property type="protein sequence ID" value="KAK2563949.1"/>
    <property type="molecule type" value="Genomic_DNA"/>
</dbReference>
<keyword evidence="13" id="KW-1185">Reference proteome</keyword>
<evidence type="ECO:0000256" key="8">
    <source>
        <dbReference type="ARBA" id="ARBA00023224"/>
    </source>
</evidence>
<evidence type="ECO:0000256" key="6">
    <source>
        <dbReference type="ARBA" id="ARBA00023136"/>
    </source>
</evidence>
<feature type="domain" description="G-protein coupled receptors family 1 profile" evidence="11">
    <location>
        <begin position="134"/>
        <end position="378"/>
    </location>
</feature>
<keyword evidence="6 10" id="KW-0472">Membrane</keyword>
<evidence type="ECO:0000256" key="10">
    <source>
        <dbReference type="SAM" id="Phobius"/>
    </source>
</evidence>
<evidence type="ECO:0000256" key="2">
    <source>
        <dbReference type="ARBA" id="ARBA00022475"/>
    </source>
</evidence>
<evidence type="ECO:0000313" key="13">
    <source>
        <dbReference type="Proteomes" id="UP001249851"/>
    </source>
</evidence>
<keyword evidence="2" id="KW-1003">Cell membrane</keyword>
<feature type="transmembrane region" description="Helical" evidence="10">
    <location>
        <begin position="188"/>
        <end position="213"/>
    </location>
</feature>